<comment type="caution">
    <text evidence="6">The sequence shown here is derived from an EMBL/GenBank/DDBJ whole genome shotgun (WGS) entry which is preliminary data.</text>
</comment>
<dbReference type="GO" id="GO:0005789">
    <property type="term" value="C:endoplasmic reticulum membrane"/>
    <property type="evidence" value="ECO:0007669"/>
    <property type="project" value="UniProtKB-SubCell"/>
</dbReference>
<keyword evidence="3" id="KW-0256">Endoplasmic reticulum</keyword>
<evidence type="ECO:0000256" key="2">
    <source>
        <dbReference type="ARBA" id="ARBA00010617"/>
    </source>
</evidence>
<evidence type="ECO:0000313" key="6">
    <source>
        <dbReference type="EMBL" id="KAJ7382903.1"/>
    </source>
</evidence>
<accession>A0A9X0D244</accession>
<evidence type="ECO:0000313" key="7">
    <source>
        <dbReference type="Proteomes" id="UP001163046"/>
    </source>
</evidence>
<dbReference type="SUPFAM" id="SSF48264">
    <property type="entry name" value="Cytochrome P450"/>
    <property type="match status" value="1"/>
</dbReference>
<comment type="subcellular location">
    <subcellularLocation>
        <location evidence="1">Endoplasmic reticulum membrane</location>
    </subcellularLocation>
</comment>
<evidence type="ECO:0000256" key="4">
    <source>
        <dbReference type="ARBA" id="ARBA00023136"/>
    </source>
</evidence>
<gene>
    <name evidence="6" type="primary">CYP4V2_4</name>
    <name evidence="6" type="ORF">OS493_031961</name>
</gene>
<keyword evidence="5" id="KW-1133">Transmembrane helix</keyword>
<proteinExistence type="inferred from homology"/>
<evidence type="ECO:0000256" key="3">
    <source>
        <dbReference type="ARBA" id="ARBA00022824"/>
    </source>
</evidence>
<keyword evidence="4 5" id="KW-0472">Membrane</keyword>
<reference evidence="6" key="1">
    <citation type="submission" date="2023-01" db="EMBL/GenBank/DDBJ databases">
        <title>Genome assembly of the deep-sea coral Lophelia pertusa.</title>
        <authorList>
            <person name="Herrera S."/>
            <person name="Cordes E."/>
        </authorList>
    </citation>
    <scope>NUCLEOTIDE SEQUENCE</scope>
    <source>
        <strain evidence="6">USNM1676648</strain>
        <tissue evidence="6">Polyp</tissue>
    </source>
</reference>
<protein>
    <submittedName>
        <fullName evidence="6">Cytochrome P450 4V2</fullName>
    </submittedName>
</protein>
<dbReference type="InterPro" id="IPR050196">
    <property type="entry name" value="Cytochrome_P450_Monoox"/>
</dbReference>
<dbReference type="AlphaFoldDB" id="A0A9X0D244"/>
<dbReference type="Gene3D" id="1.10.630.10">
    <property type="entry name" value="Cytochrome P450"/>
    <property type="match status" value="1"/>
</dbReference>
<dbReference type="OrthoDB" id="1470350at2759"/>
<comment type="similarity">
    <text evidence="2">Belongs to the cytochrome P450 family.</text>
</comment>
<organism evidence="6 7">
    <name type="scientific">Desmophyllum pertusum</name>
    <dbReference type="NCBI Taxonomy" id="174260"/>
    <lineage>
        <taxon>Eukaryota</taxon>
        <taxon>Metazoa</taxon>
        <taxon>Cnidaria</taxon>
        <taxon>Anthozoa</taxon>
        <taxon>Hexacorallia</taxon>
        <taxon>Scleractinia</taxon>
        <taxon>Caryophylliina</taxon>
        <taxon>Caryophylliidae</taxon>
        <taxon>Desmophyllum</taxon>
    </lineage>
</organism>
<keyword evidence="7" id="KW-1185">Reference proteome</keyword>
<dbReference type="GO" id="GO:0005506">
    <property type="term" value="F:iron ion binding"/>
    <property type="evidence" value="ECO:0007669"/>
    <property type="project" value="InterPro"/>
</dbReference>
<dbReference type="GO" id="GO:0004497">
    <property type="term" value="F:monooxygenase activity"/>
    <property type="evidence" value="ECO:0007669"/>
    <property type="project" value="InterPro"/>
</dbReference>
<dbReference type="Proteomes" id="UP001163046">
    <property type="component" value="Unassembled WGS sequence"/>
</dbReference>
<keyword evidence="5" id="KW-0812">Transmembrane</keyword>
<dbReference type="GO" id="GO:0016705">
    <property type="term" value="F:oxidoreductase activity, acting on paired donors, with incorporation or reduction of molecular oxygen"/>
    <property type="evidence" value="ECO:0007669"/>
    <property type="project" value="InterPro"/>
</dbReference>
<dbReference type="PANTHER" id="PTHR24291:SF189">
    <property type="entry name" value="CYTOCHROME P450 4C3-RELATED"/>
    <property type="match status" value="1"/>
</dbReference>
<name>A0A9X0D244_9CNID</name>
<evidence type="ECO:0000256" key="5">
    <source>
        <dbReference type="SAM" id="Phobius"/>
    </source>
</evidence>
<evidence type="ECO:0000256" key="1">
    <source>
        <dbReference type="ARBA" id="ARBA00004586"/>
    </source>
</evidence>
<dbReference type="InterPro" id="IPR036396">
    <property type="entry name" value="Cyt_P450_sf"/>
</dbReference>
<dbReference type="PANTHER" id="PTHR24291">
    <property type="entry name" value="CYTOCHROME P450 FAMILY 4"/>
    <property type="match status" value="1"/>
</dbReference>
<feature type="transmembrane region" description="Helical" evidence="5">
    <location>
        <begin position="6"/>
        <end position="26"/>
    </location>
</feature>
<sequence>MAFFIVVALAILLLMFLLAIATLVIISKRGDVVLLKKLPGYKPHLLYGNALEMAREPDKLVEQLTEWINENTADGLMCIWLGPLYPFVLVYKPELIEVILNSSRHITKSLDYQFLHPWLGTVN</sequence>
<dbReference type="GO" id="GO:0020037">
    <property type="term" value="F:heme binding"/>
    <property type="evidence" value="ECO:0007669"/>
    <property type="project" value="InterPro"/>
</dbReference>
<dbReference type="EMBL" id="MU825911">
    <property type="protein sequence ID" value="KAJ7382903.1"/>
    <property type="molecule type" value="Genomic_DNA"/>
</dbReference>